<evidence type="ECO:0000313" key="2">
    <source>
        <dbReference type="Proteomes" id="UP000607653"/>
    </source>
</evidence>
<proteinExistence type="predicted"/>
<keyword evidence="2" id="KW-1185">Reference proteome</keyword>
<evidence type="ECO:0000313" key="1">
    <source>
        <dbReference type="EMBL" id="DAD31412.1"/>
    </source>
</evidence>
<dbReference type="AlphaFoldDB" id="A0A822YG60"/>
<protein>
    <submittedName>
        <fullName evidence="1">Uncharacterized protein</fullName>
    </submittedName>
</protein>
<accession>A0A822YG60</accession>
<sequence>MKPIDLLGQTVNVQTNPEGDKPKFLNCSCPVDSGGQSKSRPSFAFTGFRVDLEPNPSTKPKSKPNYYGWGIGPWVGPLFYFEWWKPRSQLEVVLVAVGQSEGRRPVIFEGEGEEAI</sequence>
<dbReference type="Proteomes" id="UP000607653">
    <property type="component" value="Unassembled WGS sequence"/>
</dbReference>
<organism evidence="1 2">
    <name type="scientific">Nelumbo nucifera</name>
    <name type="common">Sacred lotus</name>
    <dbReference type="NCBI Taxonomy" id="4432"/>
    <lineage>
        <taxon>Eukaryota</taxon>
        <taxon>Viridiplantae</taxon>
        <taxon>Streptophyta</taxon>
        <taxon>Embryophyta</taxon>
        <taxon>Tracheophyta</taxon>
        <taxon>Spermatophyta</taxon>
        <taxon>Magnoliopsida</taxon>
        <taxon>Proteales</taxon>
        <taxon>Nelumbonaceae</taxon>
        <taxon>Nelumbo</taxon>
    </lineage>
</organism>
<name>A0A822YG60_NELNU</name>
<dbReference type="EMBL" id="DUZY01000003">
    <property type="protein sequence ID" value="DAD31412.1"/>
    <property type="molecule type" value="Genomic_DNA"/>
</dbReference>
<reference evidence="1 2" key="1">
    <citation type="journal article" date="2020" name="Mol. Biol. Evol.">
        <title>Distinct Expression and Methylation Patterns for Genes with Different Fates following a Single Whole-Genome Duplication in Flowering Plants.</title>
        <authorList>
            <person name="Shi T."/>
            <person name="Rahmani R.S."/>
            <person name="Gugger P.F."/>
            <person name="Wang M."/>
            <person name="Li H."/>
            <person name="Zhang Y."/>
            <person name="Li Z."/>
            <person name="Wang Q."/>
            <person name="Van de Peer Y."/>
            <person name="Marchal K."/>
            <person name="Chen J."/>
        </authorList>
    </citation>
    <scope>NUCLEOTIDE SEQUENCE [LARGE SCALE GENOMIC DNA]</scope>
    <source>
        <tissue evidence="1">Leaf</tissue>
    </source>
</reference>
<comment type="caution">
    <text evidence="1">The sequence shown here is derived from an EMBL/GenBank/DDBJ whole genome shotgun (WGS) entry which is preliminary data.</text>
</comment>
<gene>
    <name evidence="1" type="ORF">HUJ06_010263</name>
</gene>